<evidence type="ECO:0000313" key="3">
    <source>
        <dbReference type="Proteomes" id="UP000663852"/>
    </source>
</evidence>
<dbReference type="EMBL" id="CAJNOJ010000045">
    <property type="protein sequence ID" value="CAF0948079.1"/>
    <property type="molecule type" value="Genomic_DNA"/>
</dbReference>
<sequence>MLTVNLYIETVESHCYSFEIMLSTGSSSNGFFQFVSYLLLLICCVVVVTSYRIEHRPFENRNERAVTEWRFRRNFLFPIPYFYPNDANEHFGSNEDVENENDTKNYRVRYAPHLIYDQTN</sequence>
<evidence type="ECO:0000256" key="1">
    <source>
        <dbReference type="SAM" id="Phobius"/>
    </source>
</evidence>
<dbReference type="Proteomes" id="UP000663852">
    <property type="component" value="Unassembled WGS sequence"/>
</dbReference>
<comment type="caution">
    <text evidence="2">The sequence shown here is derived from an EMBL/GenBank/DDBJ whole genome shotgun (WGS) entry which is preliminary data.</text>
</comment>
<dbReference type="OrthoDB" id="10017277at2759"/>
<accession>A0A814D2V8</accession>
<dbReference type="AlphaFoldDB" id="A0A814D2V8"/>
<evidence type="ECO:0000313" key="2">
    <source>
        <dbReference type="EMBL" id="CAF0948079.1"/>
    </source>
</evidence>
<organism evidence="2 3">
    <name type="scientific">Adineta ricciae</name>
    <name type="common">Rotifer</name>
    <dbReference type="NCBI Taxonomy" id="249248"/>
    <lineage>
        <taxon>Eukaryota</taxon>
        <taxon>Metazoa</taxon>
        <taxon>Spiralia</taxon>
        <taxon>Gnathifera</taxon>
        <taxon>Rotifera</taxon>
        <taxon>Eurotatoria</taxon>
        <taxon>Bdelloidea</taxon>
        <taxon>Adinetida</taxon>
        <taxon>Adinetidae</taxon>
        <taxon>Adineta</taxon>
    </lineage>
</organism>
<keyword evidence="1" id="KW-0472">Membrane</keyword>
<name>A0A814D2V8_ADIRI</name>
<protein>
    <submittedName>
        <fullName evidence="2">Uncharacterized protein</fullName>
    </submittedName>
</protein>
<gene>
    <name evidence="2" type="ORF">EDS130_LOCUS12182</name>
</gene>
<feature type="transmembrane region" description="Helical" evidence="1">
    <location>
        <begin position="31"/>
        <end position="51"/>
    </location>
</feature>
<keyword evidence="1" id="KW-0812">Transmembrane</keyword>
<keyword evidence="1" id="KW-1133">Transmembrane helix</keyword>
<proteinExistence type="predicted"/>
<reference evidence="2" key="1">
    <citation type="submission" date="2021-02" db="EMBL/GenBank/DDBJ databases">
        <authorList>
            <person name="Nowell W R."/>
        </authorList>
    </citation>
    <scope>NUCLEOTIDE SEQUENCE</scope>
</reference>